<dbReference type="CDD" id="cd08939">
    <property type="entry name" value="KDSR-like_SDR_c"/>
    <property type="match status" value="1"/>
</dbReference>
<dbReference type="PANTHER" id="PTHR43550:SF3">
    <property type="entry name" value="3-KETODIHYDROSPHINGOSINE REDUCTASE"/>
    <property type="match status" value="1"/>
</dbReference>
<dbReference type="GO" id="GO:0016020">
    <property type="term" value="C:membrane"/>
    <property type="evidence" value="ECO:0007669"/>
    <property type="project" value="GOC"/>
</dbReference>
<dbReference type="EC" id="1.1.1.102" evidence="9"/>
<feature type="domain" description="Ketoreductase" evidence="10">
    <location>
        <begin position="8"/>
        <end position="195"/>
    </location>
</feature>
<comment type="pathway">
    <text evidence="3">Sphingolipid metabolism.</text>
</comment>
<dbReference type="GO" id="GO:0047560">
    <property type="term" value="F:3-dehydrosphinganine reductase activity"/>
    <property type="evidence" value="ECO:0007669"/>
    <property type="project" value="UniProtKB-EC"/>
</dbReference>
<evidence type="ECO:0000256" key="3">
    <source>
        <dbReference type="ARBA" id="ARBA00004991"/>
    </source>
</evidence>
<dbReference type="Pfam" id="PF00106">
    <property type="entry name" value="adh_short"/>
    <property type="match status" value="1"/>
</dbReference>
<dbReference type="SMART" id="SM00822">
    <property type="entry name" value="PKS_KR"/>
    <property type="match status" value="1"/>
</dbReference>
<comment type="pathway">
    <text evidence="2">Lipid metabolism; sphingolipid metabolism.</text>
</comment>
<evidence type="ECO:0000313" key="11">
    <source>
        <dbReference type="EMBL" id="AKU16214.1"/>
    </source>
</evidence>
<keyword evidence="5" id="KW-0521">NADP</keyword>
<dbReference type="GO" id="GO:0030148">
    <property type="term" value="P:sphingolipid biosynthetic process"/>
    <property type="evidence" value="ECO:0007669"/>
    <property type="project" value="InterPro"/>
</dbReference>
<keyword evidence="8" id="KW-0443">Lipid metabolism</keyword>
<evidence type="ECO:0000256" key="1">
    <source>
        <dbReference type="ARBA" id="ARBA00004240"/>
    </source>
</evidence>
<gene>
    <name evidence="11" type="ORF">VV02_10660</name>
</gene>
<keyword evidence="7" id="KW-0560">Oxidoreductase</keyword>
<comment type="subcellular location">
    <subcellularLocation>
        <location evidence="1">Endoplasmic reticulum</location>
    </subcellularLocation>
</comment>
<dbReference type="KEGG" id="lmoi:VV02_10660"/>
<sequence length="276" mass="28499">MTTLNVDSHAIITGGSSGIGLETARLLAARGVTVSLVARRQEVLDAAAEDLRADGATVQVASADVADQESIVGAIRGLESAAGPCDVLVTSAGQARPGHFLELDDEVFRRMMEVDYFGTLYAVRAVAPGMVARGGGSIVAVSSGAALVGVFGYTAYGPAKFAVRGLMEALRSELAPHGVHVACAYPSDVDTPQLAEENEFKPAETAAISGTVKPVRPERVAAAVVRSIDSGRFAVYSDPGMAALAGVGPLLAPVVRRFVDRKVRAVRRGAGTGLRT</sequence>
<evidence type="ECO:0000256" key="9">
    <source>
        <dbReference type="ARBA" id="ARBA00026112"/>
    </source>
</evidence>
<dbReference type="InterPro" id="IPR002347">
    <property type="entry name" value="SDR_fam"/>
</dbReference>
<dbReference type="Gene3D" id="3.40.50.720">
    <property type="entry name" value="NAD(P)-binding Rossmann-like Domain"/>
    <property type="match status" value="1"/>
</dbReference>
<evidence type="ECO:0000259" key="10">
    <source>
        <dbReference type="SMART" id="SM00822"/>
    </source>
</evidence>
<keyword evidence="12" id="KW-1185">Reference proteome</keyword>
<dbReference type="GO" id="GO:0006666">
    <property type="term" value="P:3-keto-sphinganine metabolic process"/>
    <property type="evidence" value="ECO:0007669"/>
    <property type="project" value="InterPro"/>
</dbReference>
<dbReference type="OrthoDB" id="9793325at2"/>
<dbReference type="InterPro" id="IPR036291">
    <property type="entry name" value="NAD(P)-bd_dom_sf"/>
</dbReference>
<evidence type="ECO:0000256" key="7">
    <source>
        <dbReference type="ARBA" id="ARBA00023002"/>
    </source>
</evidence>
<protein>
    <recommendedName>
        <fullName evidence="9">3-dehydrosphinganine reductase</fullName>
        <ecNumber evidence="9">1.1.1.102</ecNumber>
    </recommendedName>
</protein>
<evidence type="ECO:0000256" key="6">
    <source>
        <dbReference type="ARBA" id="ARBA00022919"/>
    </source>
</evidence>
<dbReference type="EMBL" id="CP011112">
    <property type="protein sequence ID" value="AKU16214.1"/>
    <property type="molecule type" value="Genomic_DNA"/>
</dbReference>
<dbReference type="SUPFAM" id="SSF51735">
    <property type="entry name" value="NAD(P)-binding Rossmann-fold domains"/>
    <property type="match status" value="1"/>
</dbReference>
<dbReference type="InterPro" id="IPR045022">
    <property type="entry name" value="KDSR-like"/>
</dbReference>
<keyword evidence="4" id="KW-0256">Endoplasmic reticulum</keyword>
<dbReference type="STRING" id="571913.VV02_10660"/>
<evidence type="ECO:0000313" key="12">
    <source>
        <dbReference type="Proteomes" id="UP000066480"/>
    </source>
</evidence>
<evidence type="ECO:0000256" key="2">
    <source>
        <dbReference type="ARBA" id="ARBA00004760"/>
    </source>
</evidence>
<accession>A0A0K1JHN2</accession>
<keyword evidence="6" id="KW-0746">Sphingolipid metabolism</keyword>
<reference evidence="11 12" key="1">
    <citation type="submission" date="2015-03" db="EMBL/GenBank/DDBJ databases">
        <title>Luteipulveratus halotolerans sp. nov., a novel actinobacterium (Dermacoccaceae) from Sarawak, Malaysia.</title>
        <authorList>
            <person name="Juboi H."/>
            <person name="Basik A."/>
            <person name="Shamsul S.S."/>
            <person name="Arnold P."/>
            <person name="Schmitt E.K."/>
            <person name="Sanglier J.-J."/>
            <person name="Yeo T."/>
        </authorList>
    </citation>
    <scope>NUCLEOTIDE SEQUENCE [LARGE SCALE GENOMIC DNA]</scope>
    <source>
        <strain evidence="11 12">MN07-A0370</strain>
    </source>
</reference>
<dbReference type="FunFam" id="3.40.50.720:FF:000468">
    <property type="entry name" value="Short-chain dehydrogenase, putative"/>
    <property type="match status" value="1"/>
</dbReference>
<evidence type="ECO:0000256" key="5">
    <source>
        <dbReference type="ARBA" id="ARBA00022857"/>
    </source>
</evidence>
<dbReference type="RefSeq" id="WP_052591529.1">
    <property type="nucleotide sequence ID" value="NZ_CP011112.1"/>
</dbReference>
<dbReference type="PANTHER" id="PTHR43550">
    <property type="entry name" value="3-KETODIHYDROSPHINGOSINE REDUCTASE"/>
    <property type="match status" value="1"/>
</dbReference>
<name>A0A0K1JHN2_9MICO</name>
<organism evidence="11 12">
    <name type="scientific">Luteipulveratus mongoliensis</name>
    <dbReference type="NCBI Taxonomy" id="571913"/>
    <lineage>
        <taxon>Bacteria</taxon>
        <taxon>Bacillati</taxon>
        <taxon>Actinomycetota</taxon>
        <taxon>Actinomycetes</taxon>
        <taxon>Micrococcales</taxon>
        <taxon>Dermacoccaceae</taxon>
        <taxon>Luteipulveratus</taxon>
    </lineage>
</organism>
<dbReference type="PRINTS" id="PR00081">
    <property type="entry name" value="GDHRDH"/>
</dbReference>
<dbReference type="PATRIC" id="fig|571913.6.peg.2174"/>
<dbReference type="InterPro" id="IPR057326">
    <property type="entry name" value="KR_dom"/>
</dbReference>
<proteinExistence type="predicted"/>
<evidence type="ECO:0000256" key="8">
    <source>
        <dbReference type="ARBA" id="ARBA00023098"/>
    </source>
</evidence>
<evidence type="ECO:0000256" key="4">
    <source>
        <dbReference type="ARBA" id="ARBA00022824"/>
    </source>
</evidence>
<dbReference type="AlphaFoldDB" id="A0A0K1JHN2"/>
<dbReference type="Proteomes" id="UP000066480">
    <property type="component" value="Chromosome"/>
</dbReference>